<dbReference type="EMBL" id="CALNXJ010000018">
    <property type="protein sequence ID" value="CAH3121872.1"/>
    <property type="molecule type" value="Genomic_DNA"/>
</dbReference>
<feature type="region of interest" description="Disordered" evidence="1">
    <location>
        <begin position="66"/>
        <end position="145"/>
    </location>
</feature>
<proteinExistence type="predicted"/>
<keyword evidence="3" id="KW-1185">Reference proteome</keyword>
<sequence>FKREGSQSLVTKRKGIEQRRASIKKPDQLHPVMMASISFICFLFLLGLTGAHPVADESMKSRNLVNGQENEPRMQYDSIKALPPVNGMEDEPVRDLMNARPRGAHPVADESMKSRNLVSGQENEPRMQYDSIKALPPVNGMEDEP</sequence>
<feature type="non-terminal residue" evidence="2">
    <location>
        <position position="145"/>
    </location>
</feature>
<name>A0AAU9WQ47_9CNID</name>
<gene>
    <name evidence="2" type="ORF">PMEA_00008854</name>
</gene>
<dbReference type="AlphaFoldDB" id="A0AAU9WQ47"/>
<feature type="non-terminal residue" evidence="2">
    <location>
        <position position="1"/>
    </location>
</feature>
<organism evidence="2 3">
    <name type="scientific">Pocillopora meandrina</name>
    <dbReference type="NCBI Taxonomy" id="46732"/>
    <lineage>
        <taxon>Eukaryota</taxon>
        <taxon>Metazoa</taxon>
        <taxon>Cnidaria</taxon>
        <taxon>Anthozoa</taxon>
        <taxon>Hexacorallia</taxon>
        <taxon>Scleractinia</taxon>
        <taxon>Astrocoeniina</taxon>
        <taxon>Pocilloporidae</taxon>
        <taxon>Pocillopora</taxon>
    </lineage>
</organism>
<reference evidence="2 3" key="1">
    <citation type="submission" date="2022-05" db="EMBL/GenBank/DDBJ databases">
        <authorList>
            <consortium name="Genoscope - CEA"/>
            <person name="William W."/>
        </authorList>
    </citation>
    <scope>NUCLEOTIDE SEQUENCE [LARGE SCALE GENOMIC DNA]</scope>
</reference>
<evidence type="ECO:0000313" key="3">
    <source>
        <dbReference type="Proteomes" id="UP001159428"/>
    </source>
</evidence>
<evidence type="ECO:0000313" key="2">
    <source>
        <dbReference type="EMBL" id="CAH3121872.1"/>
    </source>
</evidence>
<dbReference type="Proteomes" id="UP001159428">
    <property type="component" value="Unassembled WGS sequence"/>
</dbReference>
<evidence type="ECO:0000256" key="1">
    <source>
        <dbReference type="SAM" id="MobiDB-lite"/>
    </source>
</evidence>
<comment type="caution">
    <text evidence="2">The sequence shown here is derived from an EMBL/GenBank/DDBJ whole genome shotgun (WGS) entry which is preliminary data.</text>
</comment>
<protein>
    <submittedName>
        <fullName evidence="2">Uncharacterized protein</fullName>
    </submittedName>
</protein>
<accession>A0AAU9WQ47</accession>